<dbReference type="AlphaFoldDB" id="A0A1R1J7D5"/>
<name>A0A1R1J7D5_9BURK</name>
<sequence length="70" mass="7958">MTIGKAVKRASLPITKIERDWGKPGSLLRNSIHGPQKNSLASHFFLSYSSPYPMTRHRHPPDNPTRHRSP</sequence>
<protein>
    <submittedName>
        <fullName evidence="2">Uncharacterized protein</fullName>
    </submittedName>
</protein>
<evidence type="ECO:0000313" key="2">
    <source>
        <dbReference type="EMBL" id="OMG71210.1"/>
    </source>
</evidence>
<feature type="compositionally biased region" description="Basic and acidic residues" evidence="1">
    <location>
        <begin position="60"/>
        <end position="70"/>
    </location>
</feature>
<gene>
    <name evidence="2" type="ORF">BW685_22635</name>
</gene>
<dbReference type="EMBL" id="MTJZ01000034">
    <property type="protein sequence ID" value="OMG71210.1"/>
    <property type="molecule type" value="Genomic_DNA"/>
</dbReference>
<comment type="caution">
    <text evidence="2">The sequence shown here is derived from an EMBL/GenBank/DDBJ whole genome shotgun (WGS) entry which is preliminary data.</text>
</comment>
<dbReference type="Proteomes" id="UP000187194">
    <property type="component" value="Unassembled WGS sequence"/>
</dbReference>
<reference evidence="2 3" key="1">
    <citation type="submission" date="2017-01" db="EMBL/GenBank/DDBJ databases">
        <title>Phylogeographic, genomic and meropenem susceptibility analysis of Burkholderia ubonensis.</title>
        <authorList>
            <person name="Price E.P."/>
            <person name="Sarovich D.S."/>
            <person name="Webb J.R."/>
            <person name="Hall C.M."/>
            <person name="Sahl J.W."/>
            <person name="Kaestli M."/>
            <person name="Mayo M."/>
            <person name="Harrington G."/>
            <person name="Baker A.L."/>
            <person name="Sidak-Loftis L.C."/>
            <person name="Lummis M."/>
            <person name="Schupp J.M."/>
            <person name="Gillece J.D."/>
            <person name="Tuanyok A."/>
            <person name="Warner J."/>
            <person name="Busch J.D."/>
            <person name="Keim P."/>
            <person name="Currie B.J."/>
            <person name="Wagner D.M."/>
        </authorList>
    </citation>
    <scope>NUCLEOTIDE SEQUENCE [LARGE SCALE GENOMIC DNA]</scope>
    <source>
        <strain evidence="2 3">A21</strain>
    </source>
</reference>
<feature type="region of interest" description="Disordered" evidence="1">
    <location>
        <begin position="51"/>
        <end position="70"/>
    </location>
</feature>
<evidence type="ECO:0000313" key="3">
    <source>
        <dbReference type="Proteomes" id="UP000187194"/>
    </source>
</evidence>
<organism evidence="2 3">
    <name type="scientific">Burkholderia ubonensis</name>
    <dbReference type="NCBI Taxonomy" id="101571"/>
    <lineage>
        <taxon>Bacteria</taxon>
        <taxon>Pseudomonadati</taxon>
        <taxon>Pseudomonadota</taxon>
        <taxon>Betaproteobacteria</taxon>
        <taxon>Burkholderiales</taxon>
        <taxon>Burkholderiaceae</taxon>
        <taxon>Burkholderia</taxon>
        <taxon>Burkholderia cepacia complex</taxon>
    </lineage>
</organism>
<proteinExistence type="predicted"/>
<accession>A0A1R1J7D5</accession>
<evidence type="ECO:0000256" key="1">
    <source>
        <dbReference type="SAM" id="MobiDB-lite"/>
    </source>
</evidence>